<evidence type="ECO:0000259" key="1">
    <source>
        <dbReference type="Pfam" id="PF13524"/>
    </source>
</evidence>
<dbReference type="GO" id="GO:0005886">
    <property type="term" value="C:plasma membrane"/>
    <property type="evidence" value="ECO:0007669"/>
    <property type="project" value="TreeGrafter"/>
</dbReference>
<protein>
    <recommendedName>
        <fullName evidence="1">Spore protein YkvP/CgeB glycosyl transferase-like domain-containing protein</fullName>
    </recommendedName>
</protein>
<comment type="caution">
    <text evidence="2">The sequence shown here is derived from an EMBL/GenBank/DDBJ whole genome shotgun (WGS) entry which is preliminary data.</text>
</comment>
<accession>X0UB89</accession>
<dbReference type="Pfam" id="PF13524">
    <property type="entry name" value="Glyco_trans_1_2"/>
    <property type="match status" value="1"/>
</dbReference>
<reference evidence="2" key="1">
    <citation type="journal article" date="2014" name="Front. Microbiol.">
        <title>High frequency of phylogenetically diverse reductive dehalogenase-homologous genes in deep subseafloor sedimentary metagenomes.</title>
        <authorList>
            <person name="Kawai M."/>
            <person name="Futagami T."/>
            <person name="Toyoda A."/>
            <person name="Takaki Y."/>
            <person name="Nishi S."/>
            <person name="Hori S."/>
            <person name="Arai W."/>
            <person name="Tsubouchi T."/>
            <person name="Morono Y."/>
            <person name="Uchiyama I."/>
            <person name="Ito T."/>
            <person name="Fujiyama A."/>
            <person name="Inagaki F."/>
            <person name="Takami H."/>
        </authorList>
    </citation>
    <scope>NUCLEOTIDE SEQUENCE</scope>
    <source>
        <strain evidence="2">Expedition CK06-06</strain>
    </source>
</reference>
<dbReference type="SUPFAM" id="SSF53756">
    <property type="entry name" value="UDP-Glycosyltransferase/glycogen phosphorylase"/>
    <property type="match status" value="1"/>
</dbReference>
<name>X0UB89_9ZZZZ</name>
<organism evidence="2">
    <name type="scientific">marine sediment metagenome</name>
    <dbReference type="NCBI Taxonomy" id="412755"/>
    <lineage>
        <taxon>unclassified sequences</taxon>
        <taxon>metagenomes</taxon>
        <taxon>ecological metagenomes</taxon>
    </lineage>
</organism>
<evidence type="ECO:0000313" key="2">
    <source>
        <dbReference type="EMBL" id="GAG03064.1"/>
    </source>
</evidence>
<dbReference type="PANTHER" id="PTHR42755">
    <property type="entry name" value="3-DEOXY-MANNO-OCTULOSONATE CYTIDYLYLTRANSFERASE"/>
    <property type="match status" value="1"/>
</dbReference>
<proteinExistence type="predicted"/>
<dbReference type="GO" id="GO:0009245">
    <property type="term" value="P:lipid A biosynthetic process"/>
    <property type="evidence" value="ECO:0007669"/>
    <property type="project" value="TreeGrafter"/>
</dbReference>
<dbReference type="InterPro" id="IPR039901">
    <property type="entry name" value="Kdotransferase"/>
</dbReference>
<dbReference type="InterPro" id="IPR055259">
    <property type="entry name" value="YkvP/CgeB_Glyco_trans-like"/>
</dbReference>
<gene>
    <name evidence="2" type="ORF">S01H1_43892</name>
</gene>
<dbReference type="Gene3D" id="3.40.50.2000">
    <property type="entry name" value="Glycogen Phosphorylase B"/>
    <property type="match status" value="1"/>
</dbReference>
<dbReference type="GO" id="GO:0016740">
    <property type="term" value="F:transferase activity"/>
    <property type="evidence" value="ECO:0007669"/>
    <property type="project" value="InterPro"/>
</dbReference>
<dbReference type="EMBL" id="BARS01027974">
    <property type="protein sequence ID" value="GAG03064.1"/>
    <property type="molecule type" value="Genomic_DNA"/>
</dbReference>
<feature type="non-terminal residue" evidence="2">
    <location>
        <position position="1"/>
    </location>
</feature>
<feature type="domain" description="Spore protein YkvP/CgeB glycosyl transferase-like" evidence="1">
    <location>
        <begin position="78"/>
        <end position="146"/>
    </location>
</feature>
<dbReference type="PANTHER" id="PTHR42755:SF1">
    <property type="entry name" value="3-DEOXY-D-MANNO-OCTULOSONIC ACID TRANSFERASE, MITOCHONDRIAL-RELATED"/>
    <property type="match status" value="1"/>
</dbReference>
<sequence length="162" mass="17926">LVIVPRKPERFNEAAQAIIDAGFDFVRYSAVKNTDERESDKSSVILGDTMGDLRKFYSLASIIFVGRSLVPMGGSDMMEAAALGKCTIFGPHASNFRQTVDALLEGQGAIMVKDKQDLLETMRKCLTEPDFAERIAEKGREVIRKNQGATRKTIDQIAKLLN</sequence>
<dbReference type="AlphaFoldDB" id="X0UB89"/>